<dbReference type="EnsemblMetazoa" id="OVOC8301.1">
    <property type="protein sequence ID" value="OVOC8301.1"/>
    <property type="gene ID" value="WBGene00245110"/>
</dbReference>
<name>A0A2K6WGL6_ONCVO</name>
<dbReference type="OMA" id="CTWSTAM"/>
<organism evidence="1 2">
    <name type="scientific">Onchocerca volvulus</name>
    <dbReference type="NCBI Taxonomy" id="6282"/>
    <lineage>
        <taxon>Eukaryota</taxon>
        <taxon>Metazoa</taxon>
        <taxon>Ecdysozoa</taxon>
        <taxon>Nematoda</taxon>
        <taxon>Chromadorea</taxon>
        <taxon>Rhabditida</taxon>
        <taxon>Spirurina</taxon>
        <taxon>Spiruromorpha</taxon>
        <taxon>Filarioidea</taxon>
        <taxon>Onchocercidae</taxon>
        <taxon>Onchocerca</taxon>
    </lineage>
</organism>
<reference evidence="2" key="1">
    <citation type="submission" date="2013-10" db="EMBL/GenBank/DDBJ databases">
        <title>Genome sequencing of Onchocerca volvulus.</title>
        <authorList>
            <person name="Cotton J."/>
            <person name="Tsai J."/>
            <person name="Stanley E."/>
            <person name="Tracey A."/>
            <person name="Holroyd N."/>
            <person name="Lustigman S."/>
            <person name="Berriman M."/>
        </authorList>
    </citation>
    <scope>NUCLEOTIDE SEQUENCE</scope>
</reference>
<evidence type="ECO:0000313" key="1">
    <source>
        <dbReference type="EnsemblMetazoa" id="OVOC8301.1"/>
    </source>
</evidence>
<accession>A0A2K6WGL6</accession>
<dbReference type="EMBL" id="CMVM020000247">
    <property type="status" value="NOT_ANNOTATED_CDS"/>
    <property type="molecule type" value="Genomic_DNA"/>
</dbReference>
<reference evidence="1" key="2">
    <citation type="submission" date="2018-02" db="UniProtKB">
        <authorList>
            <consortium name="EnsemblMetazoa"/>
        </authorList>
    </citation>
    <scope>IDENTIFICATION</scope>
</reference>
<evidence type="ECO:0000313" key="2">
    <source>
        <dbReference type="Proteomes" id="UP000024404"/>
    </source>
</evidence>
<proteinExistence type="predicted"/>
<dbReference type="AlphaFoldDB" id="A0A2K6WGL6"/>
<dbReference type="Proteomes" id="UP000024404">
    <property type="component" value="Unassembled WGS sequence"/>
</dbReference>
<sequence>MVDDMLKSVRFIISSKMSASVVCNCSHVALKMLYVVLVCYCSYVAAMPTVTGKLFKKQTAVFEITNPIYMENIRGERILSMVEDVINETIDEILNGVYGTVERRRRIRRMLQEMPTLIEQRKRNRKADQLKTVANRSHLKQSLIA</sequence>
<protein>
    <submittedName>
        <fullName evidence="1">Uncharacterized protein</fullName>
    </submittedName>
</protein>
<keyword evidence="2" id="KW-1185">Reference proteome</keyword>